<dbReference type="InterPro" id="IPR001226">
    <property type="entry name" value="Flavodoxin_CS"/>
</dbReference>
<organism evidence="3">
    <name type="scientific">hydrothermal vent metagenome</name>
    <dbReference type="NCBI Taxonomy" id="652676"/>
    <lineage>
        <taxon>unclassified sequences</taxon>
        <taxon>metagenomes</taxon>
        <taxon>ecological metagenomes</taxon>
    </lineage>
</organism>
<gene>
    <name evidence="3" type="ORF">MNBD_GAMMA23-884</name>
</gene>
<dbReference type="Gene3D" id="3.40.50.360">
    <property type="match status" value="1"/>
</dbReference>
<evidence type="ECO:0000313" key="3">
    <source>
        <dbReference type="EMBL" id="VAW92074.1"/>
    </source>
</evidence>
<sequence length="202" mass="21426">MTAEILILFDSKHGATAELASFINRGVECVSGMQARIRTVAPVSTVIEVSQDEIPEQGPLYATLEDLKECAGVIIGSPSYFGNMSASLKYFIDSSTPIWLSGALINKPAAVFTCSSSYHGGQESVLLSMMQPLLHHGMLLVGIPYSETALNSTTTGGTPYGASHITGINHDLPFSDDEKILAKALGKRVAEVALAQLNGKLI</sequence>
<dbReference type="InterPro" id="IPR005025">
    <property type="entry name" value="FMN_Rdtase-like_dom"/>
</dbReference>
<dbReference type="GO" id="GO:0009055">
    <property type="term" value="F:electron transfer activity"/>
    <property type="evidence" value="ECO:0007669"/>
    <property type="project" value="InterPro"/>
</dbReference>
<dbReference type="GO" id="GO:0003955">
    <property type="term" value="F:NAD(P)H dehydrogenase (quinone) activity"/>
    <property type="evidence" value="ECO:0007669"/>
    <property type="project" value="TreeGrafter"/>
</dbReference>
<dbReference type="Pfam" id="PF03358">
    <property type="entry name" value="FMN_red"/>
    <property type="match status" value="1"/>
</dbReference>
<dbReference type="PROSITE" id="PS50902">
    <property type="entry name" value="FLAVODOXIN_LIKE"/>
    <property type="match status" value="1"/>
</dbReference>
<proteinExistence type="inferred from homology"/>
<dbReference type="InterPro" id="IPR029039">
    <property type="entry name" value="Flavoprotein-like_sf"/>
</dbReference>
<accession>A0A3B1ADX5</accession>
<dbReference type="AlphaFoldDB" id="A0A3B1ADX5"/>
<dbReference type="SUPFAM" id="SSF52218">
    <property type="entry name" value="Flavoproteins"/>
    <property type="match status" value="1"/>
</dbReference>
<dbReference type="PROSITE" id="PS00201">
    <property type="entry name" value="FLAVODOXIN"/>
    <property type="match status" value="1"/>
</dbReference>
<dbReference type="FunFam" id="3.40.50.360:FF:000001">
    <property type="entry name" value="NAD(P)H dehydrogenase (Quinone) FQR1-like"/>
    <property type="match status" value="1"/>
</dbReference>
<dbReference type="NCBIfam" id="NF002999">
    <property type="entry name" value="PRK03767.1"/>
    <property type="match status" value="1"/>
</dbReference>
<dbReference type="PANTHER" id="PTHR30546:SF23">
    <property type="entry name" value="FLAVOPROTEIN-LIKE PROTEIN YCP4-RELATED"/>
    <property type="match status" value="1"/>
</dbReference>
<dbReference type="GO" id="GO:0016020">
    <property type="term" value="C:membrane"/>
    <property type="evidence" value="ECO:0007669"/>
    <property type="project" value="TreeGrafter"/>
</dbReference>
<evidence type="ECO:0000256" key="1">
    <source>
        <dbReference type="ARBA" id="ARBA00006961"/>
    </source>
</evidence>
<comment type="similarity">
    <text evidence="1">Belongs to the WrbA family.</text>
</comment>
<reference evidence="3" key="1">
    <citation type="submission" date="2018-06" db="EMBL/GenBank/DDBJ databases">
        <authorList>
            <person name="Zhirakovskaya E."/>
        </authorList>
    </citation>
    <scope>NUCLEOTIDE SEQUENCE</scope>
</reference>
<dbReference type="EMBL" id="UOFT01000022">
    <property type="protein sequence ID" value="VAW92074.1"/>
    <property type="molecule type" value="Genomic_DNA"/>
</dbReference>
<dbReference type="PANTHER" id="PTHR30546">
    <property type="entry name" value="FLAVODOXIN-RELATED PROTEIN WRBA-RELATED"/>
    <property type="match status" value="1"/>
</dbReference>
<dbReference type="InterPro" id="IPR008254">
    <property type="entry name" value="Flavodoxin/NO_synth"/>
</dbReference>
<protein>
    <submittedName>
        <fullName evidence="3">Flavoprotein WrbA</fullName>
    </submittedName>
</protein>
<name>A0A3B1ADX5_9ZZZZ</name>
<evidence type="ECO:0000259" key="2">
    <source>
        <dbReference type="PROSITE" id="PS50902"/>
    </source>
</evidence>
<feature type="domain" description="Flavodoxin-like" evidence="2">
    <location>
        <begin position="5"/>
        <end position="190"/>
    </location>
</feature>
<dbReference type="GO" id="GO:0010181">
    <property type="term" value="F:FMN binding"/>
    <property type="evidence" value="ECO:0007669"/>
    <property type="project" value="InterPro"/>
</dbReference>